<dbReference type="SUPFAM" id="SSF50182">
    <property type="entry name" value="Sm-like ribonucleoproteins"/>
    <property type="match status" value="1"/>
</dbReference>
<dbReference type="InterPro" id="IPR010920">
    <property type="entry name" value="LSM_dom_sf"/>
</dbReference>
<name>A0A388KIP1_CHABU</name>
<dbReference type="EMBL" id="BFEA01000122">
    <property type="protein sequence ID" value="GBG69912.1"/>
    <property type="molecule type" value="Genomic_DNA"/>
</dbReference>
<dbReference type="AlphaFoldDB" id="A0A388KIP1"/>
<proteinExistence type="predicted"/>
<dbReference type="OMA" id="MEDMMIP"/>
<reference evidence="2 3" key="1">
    <citation type="journal article" date="2018" name="Cell">
        <title>The Chara Genome: Secondary Complexity and Implications for Plant Terrestrialization.</title>
        <authorList>
            <person name="Nishiyama T."/>
            <person name="Sakayama H."/>
            <person name="Vries J.D."/>
            <person name="Buschmann H."/>
            <person name="Saint-Marcoux D."/>
            <person name="Ullrich K.K."/>
            <person name="Haas F.B."/>
            <person name="Vanderstraeten L."/>
            <person name="Becker D."/>
            <person name="Lang D."/>
            <person name="Vosolsobe S."/>
            <person name="Rombauts S."/>
            <person name="Wilhelmsson P.K.I."/>
            <person name="Janitza P."/>
            <person name="Kern R."/>
            <person name="Heyl A."/>
            <person name="Rumpler F."/>
            <person name="Villalobos L.I.A.C."/>
            <person name="Clay J.M."/>
            <person name="Skokan R."/>
            <person name="Toyoda A."/>
            <person name="Suzuki Y."/>
            <person name="Kagoshima H."/>
            <person name="Schijlen E."/>
            <person name="Tajeshwar N."/>
            <person name="Catarino B."/>
            <person name="Hetherington A.J."/>
            <person name="Saltykova A."/>
            <person name="Bonnot C."/>
            <person name="Breuninger H."/>
            <person name="Symeonidi A."/>
            <person name="Radhakrishnan G.V."/>
            <person name="Van Nieuwerburgh F."/>
            <person name="Deforce D."/>
            <person name="Chang C."/>
            <person name="Karol K.G."/>
            <person name="Hedrich R."/>
            <person name="Ulvskov P."/>
            <person name="Glockner G."/>
            <person name="Delwiche C.F."/>
            <person name="Petrasek J."/>
            <person name="Van de Peer Y."/>
            <person name="Friml J."/>
            <person name="Beilby M."/>
            <person name="Dolan L."/>
            <person name="Kohara Y."/>
            <person name="Sugano S."/>
            <person name="Fujiyama A."/>
            <person name="Delaux P.-M."/>
            <person name="Quint M."/>
            <person name="TheiBen G."/>
            <person name="Hagemann M."/>
            <person name="Harholt J."/>
            <person name="Dunand C."/>
            <person name="Zachgo S."/>
            <person name="Langdale J."/>
            <person name="Maumus F."/>
            <person name="Straeten D.V.D."/>
            <person name="Gould S.B."/>
            <person name="Rensing S.A."/>
        </authorList>
    </citation>
    <scope>NUCLEOTIDE SEQUENCE [LARGE SCALE GENOMIC DNA]</scope>
    <source>
        <strain evidence="2 3">S276</strain>
    </source>
</reference>
<evidence type="ECO:0000313" key="3">
    <source>
        <dbReference type="Proteomes" id="UP000265515"/>
    </source>
</evidence>
<feature type="domain" description="Sm" evidence="1">
    <location>
        <begin position="14"/>
        <end position="43"/>
    </location>
</feature>
<gene>
    <name evidence="2" type="ORF">CBR_g4739</name>
</gene>
<dbReference type="Gene3D" id="2.30.30.100">
    <property type="match status" value="1"/>
</dbReference>
<accession>A0A388KIP1</accession>
<dbReference type="Gramene" id="GBG69912">
    <property type="protein sequence ID" value="GBG69912"/>
    <property type="gene ID" value="CBR_g4739"/>
</dbReference>
<dbReference type="Proteomes" id="UP000265515">
    <property type="component" value="Unassembled WGS sequence"/>
</dbReference>
<evidence type="ECO:0000313" key="2">
    <source>
        <dbReference type="EMBL" id="GBG69912.1"/>
    </source>
</evidence>
<dbReference type="Pfam" id="PF01423">
    <property type="entry name" value="LSM"/>
    <property type="match status" value="1"/>
</dbReference>
<organism evidence="2 3">
    <name type="scientific">Chara braunii</name>
    <name type="common">Braun's stonewort</name>
    <dbReference type="NCBI Taxonomy" id="69332"/>
    <lineage>
        <taxon>Eukaryota</taxon>
        <taxon>Viridiplantae</taxon>
        <taxon>Streptophyta</taxon>
        <taxon>Charophyceae</taxon>
        <taxon>Charales</taxon>
        <taxon>Characeae</taxon>
        <taxon>Chara</taxon>
    </lineage>
</organism>
<comment type="caution">
    <text evidence="2">The sequence shown here is derived from an EMBL/GenBank/DDBJ whole genome shotgun (WGS) entry which is preliminary data.</text>
</comment>
<keyword evidence="3" id="KW-1185">Reference proteome</keyword>
<sequence length="88" mass="10072">MSWACGDIYPGTSSLADNLDKKLLVILRDGRKLIGILRSFDQFERPDLPPQMINVSLAEIREAQKAEKEASELKCMMRKRMGEFLDIE</sequence>
<dbReference type="STRING" id="69332.A0A388KIP1"/>
<protein>
    <recommendedName>
        <fullName evidence="1">Sm domain-containing protein</fullName>
    </recommendedName>
</protein>
<evidence type="ECO:0000259" key="1">
    <source>
        <dbReference type="Pfam" id="PF01423"/>
    </source>
</evidence>
<dbReference type="InterPro" id="IPR001163">
    <property type="entry name" value="Sm_dom_euk/arc"/>
</dbReference>